<dbReference type="RefSeq" id="WP_150903431.1">
    <property type="nucleotide sequence ID" value="NZ_VTWT01000004.1"/>
</dbReference>
<name>A0A5N1IXI2_9BACT</name>
<evidence type="ECO:0008006" key="3">
    <source>
        <dbReference type="Google" id="ProtNLM"/>
    </source>
</evidence>
<accession>A0A5N1IXI2</accession>
<dbReference type="AlphaFoldDB" id="A0A5N1IXI2"/>
<proteinExistence type="predicted"/>
<evidence type="ECO:0000313" key="1">
    <source>
        <dbReference type="EMBL" id="KAA9338798.1"/>
    </source>
</evidence>
<comment type="caution">
    <text evidence="1">The sequence shown here is derived from an EMBL/GenBank/DDBJ whole genome shotgun (WGS) entry which is preliminary data.</text>
</comment>
<gene>
    <name evidence="1" type="ORF">F0P94_08355</name>
</gene>
<sequence>MKPQIISREEIIEKDGNEDQVTRWYFSKDGIHEINLGNLLGERIMECDWLDEKETTLLVNYSDWASNSVYALVSQEGKVFRKSITFIEEYIEEHEVMIANIMGKSLGMENLHFNMDEDDRKVVVLDKRGRLILEPRYKEIGFIEERQCFYAITDYDQEQYFYPNGEENEMEMIRREKLMKLKRDFRHFKKSSFTFKNSLFLK</sequence>
<evidence type="ECO:0000313" key="2">
    <source>
        <dbReference type="Proteomes" id="UP000326570"/>
    </source>
</evidence>
<organism evidence="1 2">
    <name type="scientific">Adhaeribacter soli</name>
    <dbReference type="NCBI Taxonomy" id="2607655"/>
    <lineage>
        <taxon>Bacteria</taxon>
        <taxon>Pseudomonadati</taxon>
        <taxon>Bacteroidota</taxon>
        <taxon>Cytophagia</taxon>
        <taxon>Cytophagales</taxon>
        <taxon>Hymenobacteraceae</taxon>
        <taxon>Adhaeribacter</taxon>
    </lineage>
</organism>
<dbReference type="Proteomes" id="UP000326570">
    <property type="component" value="Unassembled WGS sequence"/>
</dbReference>
<dbReference type="EMBL" id="VTWT01000004">
    <property type="protein sequence ID" value="KAA9338798.1"/>
    <property type="molecule type" value="Genomic_DNA"/>
</dbReference>
<keyword evidence="2" id="KW-1185">Reference proteome</keyword>
<protein>
    <recommendedName>
        <fullName evidence="3">WG repeat-containing protein</fullName>
    </recommendedName>
</protein>
<reference evidence="1 2" key="1">
    <citation type="submission" date="2019-09" db="EMBL/GenBank/DDBJ databases">
        <title>Genome sequence of Adhaeribacter sp. M2.</title>
        <authorList>
            <person name="Srinivasan S."/>
        </authorList>
    </citation>
    <scope>NUCLEOTIDE SEQUENCE [LARGE SCALE GENOMIC DNA]</scope>
    <source>
        <strain evidence="1 2">M2</strain>
    </source>
</reference>